<sequence length="271" mass="29283">MKKVSGALSLGLALLCTQVQAQDTPFQHEVSASYGANSEYSDSGVAAVGYNYYLSPVDQSKDPYVLAGYLAQSSVFSALYATGVNDSDYDTYNVGGEYVFASKWFIGAALGKSSMGNAADSDTYSITAGWYFNDVSRAYLSYARANAEYFGFDSDLDTWTAGVSSYLRLQSTEGIKFDASIQHNSVDGNQFGSSSMTSGQIGASWFINRAWHVGANYAISEDDDTFALNTGYYLRMTDSLSANFVLAKQFDSGDSNSDDGFNFNVGLNGRF</sequence>
<dbReference type="RefSeq" id="WP_126168624.1">
    <property type="nucleotide sequence ID" value="NZ_CP020373.1"/>
</dbReference>
<evidence type="ECO:0000313" key="2">
    <source>
        <dbReference type="EMBL" id="AZQ12448.1"/>
    </source>
</evidence>
<reference evidence="3" key="1">
    <citation type="submission" date="2017-03" db="EMBL/GenBank/DDBJ databases">
        <title>Full genome sequence of a non-lethal Shewanella isolate that potentiates virulence of Vibio parahaemolyticus causing acute hepatopancreatic necrosis disease (AHPND) in shrimp.</title>
        <authorList>
            <person name="Prachumwat A."/>
            <person name="Sritunyalucksana K."/>
        </authorList>
    </citation>
    <scope>NUCLEOTIDE SEQUENCE [LARGE SCALE GENOMIC DNA]</scope>
    <source>
        <strain evidence="3">TH2012</strain>
    </source>
</reference>
<proteinExistence type="predicted"/>
<evidence type="ECO:0000256" key="1">
    <source>
        <dbReference type="SAM" id="SignalP"/>
    </source>
</evidence>
<feature type="chain" id="PRO_5045469132" description="Porin" evidence="1">
    <location>
        <begin position="22"/>
        <end position="271"/>
    </location>
</feature>
<evidence type="ECO:0000313" key="3">
    <source>
        <dbReference type="Proteomes" id="UP000278437"/>
    </source>
</evidence>
<dbReference type="Pfam" id="PF16956">
    <property type="entry name" value="Porin_7"/>
    <property type="match status" value="1"/>
</dbReference>
<protein>
    <recommendedName>
        <fullName evidence="4">Porin</fullName>
    </recommendedName>
</protein>
<feature type="signal peptide" evidence="1">
    <location>
        <begin position="1"/>
        <end position="21"/>
    </location>
</feature>
<accession>A0ABM7DRW9</accession>
<name>A0ABM7DRW9_9GAMM</name>
<organism evidence="2 3">
    <name type="scientific">Shewanella khirikhana</name>
    <dbReference type="NCBI Taxonomy" id="1965282"/>
    <lineage>
        <taxon>Bacteria</taxon>
        <taxon>Pseudomonadati</taxon>
        <taxon>Pseudomonadota</taxon>
        <taxon>Gammaproteobacteria</taxon>
        <taxon>Alteromonadales</taxon>
        <taxon>Shewanellaceae</taxon>
        <taxon>Shewanella</taxon>
    </lineage>
</organism>
<dbReference type="SUPFAM" id="SSF56935">
    <property type="entry name" value="Porins"/>
    <property type="match status" value="1"/>
</dbReference>
<gene>
    <name evidence="2" type="ORF">STH12_03388</name>
</gene>
<dbReference type="Proteomes" id="UP000278437">
    <property type="component" value="Chromosome"/>
</dbReference>
<keyword evidence="1" id="KW-0732">Signal</keyword>
<keyword evidence="3" id="KW-1185">Reference proteome</keyword>
<dbReference type="InterPro" id="IPR031593">
    <property type="entry name" value="Porin_7"/>
</dbReference>
<dbReference type="EMBL" id="CP020373">
    <property type="protein sequence ID" value="AZQ12448.1"/>
    <property type="molecule type" value="Genomic_DNA"/>
</dbReference>
<evidence type="ECO:0008006" key="4">
    <source>
        <dbReference type="Google" id="ProtNLM"/>
    </source>
</evidence>